<proteinExistence type="predicted"/>
<dbReference type="SUPFAM" id="SSF81383">
    <property type="entry name" value="F-box domain"/>
    <property type="match status" value="1"/>
</dbReference>
<accession>A0AAV5CPC5</accession>
<sequence length="115" mass="12745">MEEQEDLVKPLPSDVLAVILHRLAPRFLAASRCICNAWRDVVDGCGLLQTDHLPLSLAGIFINFQCLDITKFFSRPAMDRSICGNHDYFPEAAADIHSCSKVIHHCNGLLLVAVD</sequence>
<evidence type="ECO:0000313" key="2">
    <source>
        <dbReference type="EMBL" id="GJM99974.1"/>
    </source>
</evidence>
<dbReference type="InterPro" id="IPR001810">
    <property type="entry name" value="F-box_dom"/>
</dbReference>
<reference evidence="2" key="2">
    <citation type="submission" date="2021-12" db="EMBL/GenBank/DDBJ databases">
        <title>Resequencing data analysis of finger millet.</title>
        <authorList>
            <person name="Hatakeyama M."/>
            <person name="Aluri S."/>
            <person name="Balachadran M.T."/>
            <person name="Sivarajan S.R."/>
            <person name="Poveda L."/>
            <person name="Shimizu-Inatsugi R."/>
            <person name="Schlapbach R."/>
            <person name="Sreeman S.M."/>
            <person name="Shimizu K.K."/>
        </authorList>
    </citation>
    <scope>NUCLEOTIDE SEQUENCE</scope>
</reference>
<dbReference type="Gene3D" id="1.20.1280.50">
    <property type="match status" value="1"/>
</dbReference>
<comment type="caution">
    <text evidence="2">The sequence shown here is derived from an EMBL/GenBank/DDBJ whole genome shotgun (WGS) entry which is preliminary data.</text>
</comment>
<feature type="domain" description="F-box" evidence="1">
    <location>
        <begin position="11"/>
        <end position="51"/>
    </location>
</feature>
<dbReference type="SMART" id="SM00256">
    <property type="entry name" value="FBOX"/>
    <property type="match status" value="1"/>
</dbReference>
<dbReference type="Pfam" id="PF00646">
    <property type="entry name" value="F-box"/>
    <property type="match status" value="1"/>
</dbReference>
<evidence type="ECO:0000313" key="3">
    <source>
        <dbReference type="Proteomes" id="UP001054889"/>
    </source>
</evidence>
<dbReference type="Proteomes" id="UP001054889">
    <property type="component" value="Unassembled WGS sequence"/>
</dbReference>
<evidence type="ECO:0000259" key="1">
    <source>
        <dbReference type="SMART" id="SM00256"/>
    </source>
</evidence>
<dbReference type="PANTHER" id="PTHR34591">
    <property type="entry name" value="OS03G0653100 PROTEIN-RELATED"/>
    <property type="match status" value="1"/>
</dbReference>
<name>A0AAV5CPC5_ELECO</name>
<gene>
    <name evidence="2" type="primary">ga17121</name>
    <name evidence="2" type="ORF">PR202_ga17121</name>
</gene>
<dbReference type="InterPro" id="IPR036047">
    <property type="entry name" value="F-box-like_dom_sf"/>
</dbReference>
<dbReference type="AlphaFoldDB" id="A0AAV5CPC5"/>
<organism evidence="2 3">
    <name type="scientific">Eleusine coracana subsp. coracana</name>
    <dbReference type="NCBI Taxonomy" id="191504"/>
    <lineage>
        <taxon>Eukaryota</taxon>
        <taxon>Viridiplantae</taxon>
        <taxon>Streptophyta</taxon>
        <taxon>Embryophyta</taxon>
        <taxon>Tracheophyta</taxon>
        <taxon>Spermatophyta</taxon>
        <taxon>Magnoliopsida</taxon>
        <taxon>Liliopsida</taxon>
        <taxon>Poales</taxon>
        <taxon>Poaceae</taxon>
        <taxon>PACMAD clade</taxon>
        <taxon>Chloridoideae</taxon>
        <taxon>Cynodonteae</taxon>
        <taxon>Eleusininae</taxon>
        <taxon>Eleusine</taxon>
    </lineage>
</organism>
<reference evidence="2" key="1">
    <citation type="journal article" date="2018" name="DNA Res.">
        <title>Multiple hybrid de novo genome assembly of finger millet, an orphan allotetraploid crop.</title>
        <authorList>
            <person name="Hatakeyama M."/>
            <person name="Aluri S."/>
            <person name="Balachadran M.T."/>
            <person name="Sivarajan S.R."/>
            <person name="Patrignani A."/>
            <person name="Gruter S."/>
            <person name="Poveda L."/>
            <person name="Shimizu-Inatsugi R."/>
            <person name="Baeten J."/>
            <person name="Francoijs K.J."/>
            <person name="Nataraja K.N."/>
            <person name="Reddy Y.A.N."/>
            <person name="Phadnis S."/>
            <person name="Ravikumar R.L."/>
            <person name="Schlapbach R."/>
            <person name="Sreeman S.M."/>
            <person name="Shimizu K.K."/>
        </authorList>
    </citation>
    <scope>NUCLEOTIDE SEQUENCE</scope>
</reference>
<dbReference type="EMBL" id="BQKI01000008">
    <property type="protein sequence ID" value="GJM99974.1"/>
    <property type="molecule type" value="Genomic_DNA"/>
</dbReference>
<protein>
    <recommendedName>
        <fullName evidence="1">F-box domain-containing protein</fullName>
    </recommendedName>
</protein>
<keyword evidence="3" id="KW-1185">Reference proteome</keyword>